<accession>A0A0F9R0W8</accession>
<comment type="caution">
    <text evidence="1">The sequence shown here is derived from an EMBL/GenBank/DDBJ whole genome shotgun (WGS) entry which is preliminary data.</text>
</comment>
<reference evidence="1" key="1">
    <citation type="journal article" date="2015" name="Nature">
        <title>Complex archaea that bridge the gap between prokaryotes and eukaryotes.</title>
        <authorList>
            <person name="Spang A."/>
            <person name="Saw J.H."/>
            <person name="Jorgensen S.L."/>
            <person name="Zaremba-Niedzwiedzka K."/>
            <person name="Martijn J."/>
            <person name="Lind A.E."/>
            <person name="van Eijk R."/>
            <person name="Schleper C."/>
            <person name="Guy L."/>
            <person name="Ettema T.J."/>
        </authorList>
    </citation>
    <scope>NUCLEOTIDE SEQUENCE</scope>
</reference>
<name>A0A0F9R0W8_9ZZZZ</name>
<dbReference type="AlphaFoldDB" id="A0A0F9R0W8"/>
<dbReference type="EMBL" id="LAZR01003378">
    <property type="protein sequence ID" value="KKN18966.1"/>
    <property type="molecule type" value="Genomic_DNA"/>
</dbReference>
<protein>
    <submittedName>
        <fullName evidence="1">Uncharacterized protein</fullName>
    </submittedName>
</protein>
<proteinExistence type="predicted"/>
<organism evidence="1">
    <name type="scientific">marine sediment metagenome</name>
    <dbReference type="NCBI Taxonomy" id="412755"/>
    <lineage>
        <taxon>unclassified sequences</taxon>
        <taxon>metagenomes</taxon>
        <taxon>ecological metagenomes</taxon>
    </lineage>
</organism>
<evidence type="ECO:0000313" key="1">
    <source>
        <dbReference type="EMBL" id="KKN18966.1"/>
    </source>
</evidence>
<sequence length="259" mass="29684">MISHARTLLLNRDGDKRPLPAFFGEEYVPSAFRALLIPSEMLTIMRALFGSAPDDAGMNYLLWQYMKILHSTEFEDYVYALDSRVTYLHSRSLLDQTFGATVDQNSDALQFHGEPGLGGTDGRLVERWEINQETPTTYSILNYKTTHKEFHTPAVVDEVTDFMPMTDHPTFQVRVLLSFATVERWGVEYLARPAETLDPVNRAAQLSNIGAEAQTFLFPNRDPYKLFKELWEKHAHFPYKLSGALLAVIYLMEEIRRGN</sequence>
<gene>
    <name evidence="1" type="ORF">LCGC14_0950510</name>
</gene>